<dbReference type="EMBL" id="CAMAPE010000018">
    <property type="protein sequence ID" value="CAH9084971.1"/>
    <property type="molecule type" value="Genomic_DNA"/>
</dbReference>
<gene>
    <name evidence="2" type="ORF">CEURO_LOCUS9191</name>
</gene>
<evidence type="ECO:0000313" key="3">
    <source>
        <dbReference type="Proteomes" id="UP001152484"/>
    </source>
</evidence>
<accession>A0A9P0Z304</accession>
<dbReference type="AlphaFoldDB" id="A0A9P0Z304"/>
<protein>
    <submittedName>
        <fullName evidence="2">Uncharacterized protein</fullName>
    </submittedName>
</protein>
<sequence>MPLSAHLFWPKYKLSFLSTAMPNTRQKRDCGSWEAISAQQQPSEQPKYPTTTDEYDASGNLPTASRPPLRQFGPSSGLLSSPISISQRIAGEMFTLLTQAKGS</sequence>
<organism evidence="2 3">
    <name type="scientific">Cuscuta europaea</name>
    <name type="common">European dodder</name>
    <dbReference type="NCBI Taxonomy" id="41803"/>
    <lineage>
        <taxon>Eukaryota</taxon>
        <taxon>Viridiplantae</taxon>
        <taxon>Streptophyta</taxon>
        <taxon>Embryophyta</taxon>
        <taxon>Tracheophyta</taxon>
        <taxon>Spermatophyta</taxon>
        <taxon>Magnoliopsida</taxon>
        <taxon>eudicotyledons</taxon>
        <taxon>Gunneridae</taxon>
        <taxon>Pentapetalae</taxon>
        <taxon>asterids</taxon>
        <taxon>lamiids</taxon>
        <taxon>Solanales</taxon>
        <taxon>Convolvulaceae</taxon>
        <taxon>Cuscuteae</taxon>
        <taxon>Cuscuta</taxon>
        <taxon>Cuscuta subgen. Cuscuta</taxon>
    </lineage>
</organism>
<evidence type="ECO:0000256" key="1">
    <source>
        <dbReference type="SAM" id="MobiDB-lite"/>
    </source>
</evidence>
<dbReference type="Proteomes" id="UP001152484">
    <property type="component" value="Unassembled WGS sequence"/>
</dbReference>
<reference evidence="2" key="1">
    <citation type="submission" date="2022-07" db="EMBL/GenBank/DDBJ databases">
        <authorList>
            <person name="Macas J."/>
            <person name="Novak P."/>
            <person name="Neumann P."/>
        </authorList>
    </citation>
    <scope>NUCLEOTIDE SEQUENCE</scope>
</reference>
<feature type="compositionally biased region" description="Polar residues" evidence="1">
    <location>
        <begin position="37"/>
        <end position="52"/>
    </location>
</feature>
<feature type="region of interest" description="Disordered" evidence="1">
    <location>
        <begin position="28"/>
        <end position="75"/>
    </location>
</feature>
<comment type="caution">
    <text evidence="2">The sequence shown here is derived from an EMBL/GenBank/DDBJ whole genome shotgun (WGS) entry which is preliminary data.</text>
</comment>
<proteinExistence type="predicted"/>
<evidence type="ECO:0000313" key="2">
    <source>
        <dbReference type="EMBL" id="CAH9084971.1"/>
    </source>
</evidence>
<keyword evidence="3" id="KW-1185">Reference proteome</keyword>
<name>A0A9P0Z304_CUSEU</name>